<dbReference type="EMBL" id="BHXC01000006">
    <property type="protein sequence ID" value="GCB90260.1"/>
    <property type="molecule type" value="Genomic_DNA"/>
</dbReference>
<feature type="region of interest" description="Disordered" evidence="5">
    <location>
        <begin position="1"/>
        <end position="25"/>
    </location>
</feature>
<dbReference type="Gene3D" id="3.40.50.300">
    <property type="entry name" value="P-loop containing nucleotide triphosphate hydrolases"/>
    <property type="match status" value="2"/>
</dbReference>
<feature type="compositionally biased region" description="Low complexity" evidence="5">
    <location>
        <begin position="576"/>
        <end position="596"/>
    </location>
</feature>
<dbReference type="PROSITE" id="PS50893">
    <property type="entry name" value="ABC_TRANSPORTER_2"/>
    <property type="match status" value="2"/>
</dbReference>
<name>A0A401QY18_STRNR</name>
<dbReference type="GO" id="GO:0016887">
    <property type="term" value="F:ATP hydrolysis activity"/>
    <property type="evidence" value="ECO:0007669"/>
    <property type="project" value="InterPro"/>
</dbReference>
<keyword evidence="1" id="KW-0813">Transport</keyword>
<evidence type="ECO:0000256" key="4">
    <source>
        <dbReference type="ARBA" id="ARBA00022840"/>
    </source>
</evidence>
<dbReference type="SMART" id="SM00382">
    <property type="entry name" value="AAA"/>
    <property type="match status" value="1"/>
</dbReference>
<feature type="compositionally biased region" description="Low complexity" evidence="5">
    <location>
        <begin position="556"/>
        <end position="567"/>
    </location>
</feature>
<feature type="domain" description="ABC transporter" evidence="6">
    <location>
        <begin position="27"/>
        <end position="261"/>
    </location>
</feature>
<dbReference type="PANTHER" id="PTHR43790">
    <property type="entry name" value="CARBOHYDRATE TRANSPORT ATP-BINDING PROTEIN MG119-RELATED"/>
    <property type="match status" value="1"/>
</dbReference>
<dbReference type="Pfam" id="PF00005">
    <property type="entry name" value="ABC_tran"/>
    <property type="match status" value="2"/>
</dbReference>
<keyword evidence="4 7" id="KW-0067">ATP-binding</keyword>
<dbReference type="Proteomes" id="UP000288351">
    <property type="component" value="Unassembled WGS sequence"/>
</dbReference>
<evidence type="ECO:0000256" key="3">
    <source>
        <dbReference type="ARBA" id="ARBA00022741"/>
    </source>
</evidence>
<dbReference type="GO" id="GO:0005524">
    <property type="term" value="F:ATP binding"/>
    <property type="evidence" value="ECO:0007669"/>
    <property type="project" value="UniProtKB-KW"/>
</dbReference>
<evidence type="ECO:0000256" key="2">
    <source>
        <dbReference type="ARBA" id="ARBA00022737"/>
    </source>
</evidence>
<feature type="compositionally biased region" description="Pro residues" evidence="5">
    <location>
        <begin position="7"/>
        <end position="24"/>
    </location>
</feature>
<comment type="caution">
    <text evidence="7">The sequence shown here is derived from an EMBL/GenBank/DDBJ whole genome shotgun (WGS) entry which is preliminary data.</text>
</comment>
<dbReference type="RefSeq" id="WP_020931275.1">
    <property type="nucleotide sequence ID" value="NZ_BHXC01000006.1"/>
</dbReference>
<feature type="compositionally biased region" description="Low complexity" evidence="5">
    <location>
        <begin position="264"/>
        <end position="297"/>
    </location>
</feature>
<evidence type="ECO:0000313" key="8">
    <source>
        <dbReference type="Proteomes" id="UP000288351"/>
    </source>
</evidence>
<evidence type="ECO:0000313" key="7">
    <source>
        <dbReference type="EMBL" id="GCB90260.1"/>
    </source>
</evidence>
<keyword evidence="2" id="KW-0677">Repeat</keyword>
<sequence>MTAAAPGGPPPERSAPAEPAPEAPPAVHAEGLVKRYGPTVALDGVRLTVRAGEAHALVGRNGAGKSTLVSVLTGLVRPDAGRVGFGGVAAPGWGDPAAWQRQVACVHQRSMTVPGLTVAENLFLNHFPGGPILRWRAVRARARELLAGYGVDVDPGARLGELGVEQRQFVEIARALSRGARLIVLDEPTARLDAAGTARLFGKVRELRAQGVAFLFISHHLQEVHALCDTVTVLRDARWVLTAPVAALGEDALVAAMAGEETGRPSPGRSVPSPARATTSTASATGSATGFTAGPATVGPATGEPLLRAEGLALRGHFGPIDLTVWAGEVVGLAGAAAAGTTAVAEALAGLRTPEAGRITVRGRPVRPGSVPHALDAGIGYVPEDRHREGLVPGRSVAENATLTVTGHLGPWGTVLPARTRAFARRMIAALDIKTTGPDQPVAGLSGGNQQKVVVARALARDPAVLVAVRPTNGVDVRSKEALLGVVRRVADDGRGALVVSDEPADLRICDRVVTVVRGRTRTEFRRGWREADLLAALAGATPATPDASAIPGPPAVSDAGPDSAPDAPAPERTATEGTATEGTATEGTATEGTAP</sequence>
<evidence type="ECO:0000256" key="5">
    <source>
        <dbReference type="SAM" id="MobiDB-lite"/>
    </source>
</evidence>
<dbReference type="SUPFAM" id="SSF52540">
    <property type="entry name" value="P-loop containing nucleoside triphosphate hydrolases"/>
    <property type="match status" value="2"/>
</dbReference>
<evidence type="ECO:0000256" key="1">
    <source>
        <dbReference type="ARBA" id="ARBA00022448"/>
    </source>
</evidence>
<feature type="region of interest" description="Disordered" evidence="5">
    <location>
        <begin position="260"/>
        <end position="299"/>
    </location>
</feature>
<dbReference type="PROSITE" id="PS00211">
    <property type="entry name" value="ABC_TRANSPORTER_1"/>
    <property type="match status" value="1"/>
</dbReference>
<dbReference type="AlphaFoldDB" id="A0A401QY18"/>
<dbReference type="InterPro" id="IPR050107">
    <property type="entry name" value="ABC_carbohydrate_import_ATPase"/>
</dbReference>
<accession>A0A401QY18</accession>
<feature type="domain" description="ABC transporter" evidence="6">
    <location>
        <begin position="301"/>
        <end position="543"/>
    </location>
</feature>
<dbReference type="InterPro" id="IPR003439">
    <property type="entry name" value="ABC_transporter-like_ATP-bd"/>
</dbReference>
<dbReference type="PANTHER" id="PTHR43790:SF9">
    <property type="entry name" value="GALACTOFURANOSE TRANSPORTER ATP-BINDING PROTEIN YTFR"/>
    <property type="match status" value="1"/>
</dbReference>
<gene>
    <name evidence="7" type="ORF">SALB_02963</name>
</gene>
<reference evidence="7 8" key="1">
    <citation type="journal article" date="2019" name="Microbiol. Resour. Announc.">
        <title>Draft Genome Sequence of the Most Traditional epsilon-Poly-l-Lysine Producer, Streptomyces albulus NBRC14147.</title>
        <authorList>
            <person name="Yamanaka K."/>
            <person name="Hamano Y."/>
        </authorList>
    </citation>
    <scope>NUCLEOTIDE SEQUENCE [LARGE SCALE GENOMIC DNA]</scope>
    <source>
        <strain evidence="7 8">NBRC 14147</strain>
    </source>
</reference>
<feature type="region of interest" description="Disordered" evidence="5">
    <location>
        <begin position="544"/>
        <end position="596"/>
    </location>
</feature>
<dbReference type="InterPro" id="IPR003593">
    <property type="entry name" value="AAA+_ATPase"/>
</dbReference>
<proteinExistence type="predicted"/>
<protein>
    <submittedName>
        <fullName evidence="7">Multidrug ABC transporter ATP-binding protein</fullName>
    </submittedName>
</protein>
<dbReference type="InterPro" id="IPR027417">
    <property type="entry name" value="P-loop_NTPase"/>
</dbReference>
<dbReference type="CDD" id="cd03216">
    <property type="entry name" value="ABC_Carb_Monos_I"/>
    <property type="match status" value="1"/>
</dbReference>
<keyword evidence="3" id="KW-0547">Nucleotide-binding</keyword>
<organism evidence="7 8">
    <name type="scientific">Streptomyces noursei</name>
    <name type="common">Streptomyces albulus</name>
    <dbReference type="NCBI Taxonomy" id="1971"/>
    <lineage>
        <taxon>Bacteria</taxon>
        <taxon>Bacillati</taxon>
        <taxon>Actinomycetota</taxon>
        <taxon>Actinomycetes</taxon>
        <taxon>Kitasatosporales</taxon>
        <taxon>Streptomycetaceae</taxon>
        <taxon>Streptomyces</taxon>
    </lineage>
</organism>
<dbReference type="CDD" id="cd03215">
    <property type="entry name" value="ABC_Carb_Monos_II"/>
    <property type="match status" value="1"/>
</dbReference>
<dbReference type="InterPro" id="IPR017871">
    <property type="entry name" value="ABC_transporter-like_CS"/>
</dbReference>
<evidence type="ECO:0000259" key="6">
    <source>
        <dbReference type="PROSITE" id="PS50893"/>
    </source>
</evidence>